<dbReference type="InterPro" id="IPR017959">
    <property type="entry name" value="Asn/Gln-tRNA_amidoTrfase_suB/E"/>
</dbReference>
<feature type="domain" description="Asn/Gln amidotransferase" evidence="12">
    <location>
        <begin position="330"/>
        <end position="476"/>
    </location>
</feature>
<sequence>MSESELIIGLECHVQLSKLKTKLFCGCSADYRDLEPNTVVCPTCLGLPGALPVINREAINLGLKVAKALNCKISDKIIFFRKNYYYPDMPKNFQISQYDRVGGIPLGRDGYIKIKTDSGMKSIRIRRIHLEEDPAKIVYLGSISTSPYSLIDYNRAGVALLEIVTEPDLTSDEEAHMFLKKLRSIVEHLGVSDGSLQGSMRCDVNISLRGGKRVEIKNISSFKEVKKAINYEFLRQKQLLKRGVTVEQETRHWDEVRKITVSMRSKETEQDYRYFPEPDLVPIHISAEWLNKVLANLPELPEARKTRFISQYGLPVHDAEVLTSSKALADFFEAAAKLYKNYKVISNWMMGDLLRNLNELDIEISESKITPELLVSMLKLIDEGVISGKLGKIIIRDIIQTGKDPRILVEEKNIVKIASEEELTSFINQVFQEYPAAVKDALKDEKAIHYLIGQVMKKTAGRADPELLNKLVRKKLAEISSEKF</sequence>
<keyword evidence="7 11" id="KW-0648">Protein biosynthesis</keyword>
<dbReference type="GO" id="GO:0070681">
    <property type="term" value="P:glutaminyl-tRNAGln biosynthesis via transamidation"/>
    <property type="evidence" value="ECO:0007669"/>
    <property type="project" value="TreeGrafter"/>
</dbReference>
<keyword evidence="6 11" id="KW-0067">ATP-binding</keyword>
<comment type="function">
    <text evidence="8 11">Allows the formation of correctly charged Asn-tRNA(Asn) or Gln-tRNA(Gln) through the transamidation of misacylated Asp-tRNA(Asn) or Glu-tRNA(Gln) in organisms which lack either or both of asparaginyl-tRNA or glutaminyl-tRNA synthetases. The reaction takes place in the presence of glutamine and ATP through an activated phospho-Asp-tRNA(Asn) or phospho-Glu-tRNA(Gln).</text>
</comment>
<evidence type="ECO:0000256" key="6">
    <source>
        <dbReference type="ARBA" id="ARBA00022840"/>
    </source>
</evidence>
<dbReference type="GO" id="GO:0050567">
    <property type="term" value="F:glutaminyl-tRNA synthase (glutamine-hydrolyzing) activity"/>
    <property type="evidence" value="ECO:0007669"/>
    <property type="project" value="UniProtKB-UniRule"/>
</dbReference>
<dbReference type="InterPro" id="IPR042114">
    <property type="entry name" value="GatB_C_1"/>
</dbReference>
<dbReference type="InterPro" id="IPR018027">
    <property type="entry name" value="Asn/Gln_amidotransferase"/>
</dbReference>
<dbReference type="InterPro" id="IPR014746">
    <property type="entry name" value="Gln_synth/guanido_kin_cat_dom"/>
</dbReference>
<dbReference type="NCBIfam" id="NF004014">
    <property type="entry name" value="PRK05477.1-4"/>
    <property type="match status" value="1"/>
</dbReference>
<dbReference type="SUPFAM" id="SSF55931">
    <property type="entry name" value="Glutamine synthetase/guanido kinase"/>
    <property type="match status" value="1"/>
</dbReference>
<dbReference type="SMART" id="SM00845">
    <property type="entry name" value="GatB_Yqey"/>
    <property type="match status" value="1"/>
</dbReference>
<dbReference type="GO" id="GO:0005524">
    <property type="term" value="F:ATP binding"/>
    <property type="evidence" value="ECO:0007669"/>
    <property type="project" value="UniProtKB-KW"/>
</dbReference>
<dbReference type="InterPro" id="IPR017958">
    <property type="entry name" value="Gln-tRNA_amidoTrfase_suB_CS"/>
</dbReference>
<dbReference type="InterPro" id="IPR004413">
    <property type="entry name" value="GatB"/>
</dbReference>
<comment type="subunit">
    <text evidence="2 11">Heterotrimer of A, B and C subunits.</text>
</comment>
<dbReference type="PANTHER" id="PTHR11659">
    <property type="entry name" value="GLUTAMYL-TRNA GLN AMIDOTRANSFERASE SUBUNIT B MITOCHONDRIAL AND PROKARYOTIC PET112-RELATED"/>
    <property type="match status" value="1"/>
</dbReference>
<accession>A0AAF0D103</accession>
<comment type="similarity">
    <text evidence="1 11">Belongs to the GatB/GatE family. GatB subfamily.</text>
</comment>
<evidence type="ECO:0000256" key="4">
    <source>
        <dbReference type="ARBA" id="ARBA00022598"/>
    </source>
</evidence>
<keyword evidence="4 11" id="KW-0436">Ligase</keyword>
<dbReference type="InterPro" id="IPR003789">
    <property type="entry name" value="Asn/Gln_tRNA_amidoTrase-B-like"/>
</dbReference>
<dbReference type="PROSITE" id="PS01234">
    <property type="entry name" value="GATB"/>
    <property type="match status" value="1"/>
</dbReference>
<dbReference type="HAMAP" id="MF_00121">
    <property type="entry name" value="GatB"/>
    <property type="match status" value="1"/>
</dbReference>
<comment type="catalytic activity">
    <reaction evidence="10 11">
        <text>L-glutamyl-tRNA(Gln) + L-glutamine + ATP + H2O = L-glutaminyl-tRNA(Gln) + L-glutamate + ADP + phosphate + H(+)</text>
        <dbReference type="Rhea" id="RHEA:17521"/>
        <dbReference type="Rhea" id="RHEA-COMP:9681"/>
        <dbReference type="Rhea" id="RHEA-COMP:9684"/>
        <dbReference type="ChEBI" id="CHEBI:15377"/>
        <dbReference type="ChEBI" id="CHEBI:15378"/>
        <dbReference type="ChEBI" id="CHEBI:29985"/>
        <dbReference type="ChEBI" id="CHEBI:30616"/>
        <dbReference type="ChEBI" id="CHEBI:43474"/>
        <dbReference type="ChEBI" id="CHEBI:58359"/>
        <dbReference type="ChEBI" id="CHEBI:78520"/>
        <dbReference type="ChEBI" id="CHEBI:78521"/>
        <dbReference type="ChEBI" id="CHEBI:456216"/>
    </reaction>
</comment>
<dbReference type="Proteomes" id="UP000186851">
    <property type="component" value="Chromosome"/>
</dbReference>
<dbReference type="Pfam" id="PF02637">
    <property type="entry name" value="GatB_Yqey"/>
    <property type="match status" value="1"/>
</dbReference>
<evidence type="ECO:0000256" key="9">
    <source>
        <dbReference type="ARBA" id="ARBA00047380"/>
    </source>
</evidence>
<evidence type="ECO:0000256" key="3">
    <source>
        <dbReference type="ARBA" id="ARBA00016923"/>
    </source>
</evidence>
<dbReference type="KEGG" id="oyw:OdinLCB4_004040"/>
<dbReference type="GO" id="GO:0006412">
    <property type="term" value="P:translation"/>
    <property type="evidence" value="ECO:0007669"/>
    <property type="project" value="UniProtKB-UniRule"/>
</dbReference>
<dbReference type="InterPro" id="IPR023168">
    <property type="entry name" value="GatB_Yqey_C_2"/>
</dbReference>
<dbReference type="InterPro" id="IPR006075">
    <property type="entry name" value="Asn/Gln-tRNA_Trfase_suB/E_cat"/>
</dbReference>
<evidence type="ECO:0000256" key="2">
    <source>
        <dbReference type="ARBA" id="ARBA00011123"/>
    </source>
</evidence>
<evidence type="ECO:0000256" key="7">
    <source>
        <dbReference type="ARBA" id="ARBA00022917"/>
    </source>
</evidence>
<name>A0AAF0D103_ODILC</name>
<evidence type="ECO:0000256" key="11">
    <source>
        <dbReference type="HAMAP-Rule" id="MF_00121"/>
    </source>
</evidence>
<evidence type="ECO:0000256" key="5">
    <source>
        <dbReference type="ARBA" id="ARBA00022741"/>
    </source>
</evidence>
<comment type="catalytic activity">
    <reaction evidence="9 11">
        <text>L-aspartyl-tRNA(Asn) + L-glutamine + ATP + H2O = L-asparaginyl-tRNA(Asn) + L-glutamate + ADP + phosphate + 2 H(+)</text>
        <dbReference type="Rhea" id="RHEA:14513"/>
        <dbReference type="Rhea" id="RHEA-COMP:9674"/>
        <dbReference type="Rhea" id="RHEA-COMP:9677"/>
        <dbReference type="ChEBI" id="CHEBI:15377"/>
        <dbReference type="ChEBI" id="CHEBI:15378"/>
        <dbReference type="ChEBI" id="CHEBI:29985"/>
        <dbReference type="ChEBI" id="CHEBI:30616"/>
        <dbReference type="ChEBI" id="CHEBI:43474"/>
        <dbReference type="ChEBI" id="CHEBI:58359"/>
        <dbReference type="ChEBI" id="CHEBI:78515"/>
        <dbReference type="ChEBI" id="CHEBI:78516"/>
        <dbReference type="ChEBI" id="CHEBI:456216"/>
    </reaction>
</comment>
<dbReference type="Gene3D" id="1.10.150.380">
    <property type="entry name" value="GatB domain, N-terminal subdomain"/>
    <property type="match status" value="1"/>
</dbReference>
<evidence type="ECO:0000256" key="10">
    <source>
        <dbReference type="ARBA" id="ARBA00047913"/>
    </source>
</evidence>
<dbReference type="FunFam" id="1.10.150.380:FF:000001">
    <property type="entry name" value="Aspartyl/glutamyl-tRNA(Asn/Gln) amidotransferase subunit B"/>
    <property type="match status" value="1"/>
</dbReference>
<dbReference type="Pfam" id="PF02934">
    <property type="entry name" value="GatB_N"/>
    <property type="match status" value="1"/>
</dbReference>
<evidence type="ECO:0000256" key="8">
    <source>
        <dbReference type="ARBA" id="ARBA00024799"/>
    </source>
</evidence>
<gene>
    <name evidence="11 13" type="primary">gatB</name>
    <name evidence="13" type="ORF">OdinLCB4_004040</name>
</gene>
<evidence type="ECO:0000256" key="1">
    <source>
        <dbReference type="ARBA" id="ARBA00005306"/>
    </source>
</evidence>
<keyword evidence="5 11" id="KW-0547">Nucleotide-binding</keyword>
<reference evidence="13" key="1">
    <citation type="journal article" date="2017" name="Nature">
        <title>Asgard archaea illuminate the origin of eukaryotic cellular complexity.</title>
        <authorList>
            <person name="Zaremba-Niedzwiedzka K."/>
            <person name="Caceres E.F."/>
            <person name="Saw J.H."/>
            <person name="Backstrom D."/>
            <person name="Juzokaite L."/>
            <person name="Vancaester E."/>
            <person name="Seitz K.W."/>
            <person name="Anantharaman K."/>
            <person name="Starnawski P."/>
            <person name="Kjeldsen K.U."/>
            <person name="Scott M.B."/>
            <person name="Nunoura T."/>
            <person name="Banfield J.F."/>
            <person name="Schramm A."/>
            <person name="Baker B.J."/>
            <person name="Spang A."/>
            <person name="Ettema T.J.G."/>
        </authorList>
    </citation>
    <scope>NUCLEOTIDE SEQUENCE</scope>
    <source>
        <strain evidence="13">LCB_4</strain>
    </source>
</reference>
<dbReference type="NCBIfam" id="TIGR00133">
    <property type="entry name" value="gatB"/>
    <property type="match status" value="1"/>
</dbReference>
<evidence type="ECO:0000313" key="13">
    <source>
        <dbReference type="EMBL" id="WEU39664.1"/>
    </source>
</evidence>
<dbReference type="EMBL" id="CP091871">
    <property type="protein sequence ID" value="WEU39664.1"/>
    <property type="molecule type" value="Genomic_DNA"/>
</dbReference>
<protein>
    <recommendedName>
        <fullName evidence="3 11">Aspartyl/glutamyl-tRNA(Asn/Gln) amidotransferase subunit B</fullName>
        <shortName evidence="11">Asp/Glu-ADT subunit B</shortName>
        <ecNumber evidence="11">6.3.5.-</ecNumber>
    </recommendedName>
</protein>
<reference evidence="13" key="2">
    <citation type="journal article" date="2022" name="Nat. Microbiol.">
        <title>A closed Candidatus Odinarchaeum chromosome exposes Asgard archaeal viruses.</title>
        <authorList>
            <person name="Tamarit D."/>
            <person name="Caceres E.F."/>
            <person name="Krupovic M."/>
            <person name="Nijland R."/>
            <person name="Eme L."/>
            <person name="Robinson N.P."/>
            <person name="Ettema T.J.G."/>
        </authorList>
    </citation>
    <scope>NUCLEOTIDE SEQUENCE</scope>
    <source>
        <strain evidence="13">LCB_4</strain>
    </source>
</reference>
<dbReference type="Gene3D" id="1.10.10.410">
    <property type="match status" value="1"/>
</dbReference>
<evidence type="ECO:0000313" key="14">
    <source>
        <dbReference type="Proteomes" id="UP000186851"/>
    </source>
</evidence>
<dbReference type="PANTHER" id="PTHR11659:SF0">
    <property type="entry name" value="GLUTAMYL-TRNA(GLN) AMIDOTRANSFERASE SUBUNIT B, MITOCHONDRIAL"/>
    <property type="match status" value="1"/>
</dbReference>
<proteinExistence type="inferred from homology"/>
<dbReference type="EC" id="6.3.5.-" evidence="11"/>
<dbReference type="AlphaFoldDB" id="A0AAF0D103"/>
<organism evidence="13 14">
    <name type="scientific">Odinarchaeota yellowstonii (strain LCB_4)</name>
    <dbReference type="NCBI Taxonomy" id="1841599"/>
    <lineage>
        <taxon>Archaea</taxon>
        <taxon>Promethearchaeati</taxon>
        <taxon>Candidatus Odinarchaeota</taxon>
        <taxon>Candidatus Odinarchaeia</taxon>
        <taxon>Candidatus Odinarchaeales</taxon>
        <taxon>Candidatus Odinarchaeaceae</taxon>
        <taxon>Candidatus Odinarchaeum</taxon>
    </lineage>
</organism>
<evidence type="ECO:0000259" key="12">
    <source>
        <dbReference type="SMART" id="SM00845"/>
    </source>
</evidence>
<dbReference type="SUPFAM" id="SSF89095">
    <property type="entry name" value="GatB/YqeY motif"/>
    <property type="match status" value="1"/>
</dbReference>
<dbReference type="NCBIfam" id="NF004012">
    <property type="entry name" value="PRK05477.1-2"/>
    <property type="match status" value="1"/>
</dbReference>